<dbReference type="InterPro" id="IPR050109">
    <property type="entry name" value="HTH-type_TetR-like_transc_reg"/>
</dbReference>
<evidence type="ECO:0000256" key="1">
    <source>
        <dbReference type="ARBA" id="ARBA00023125"/>
    </source>
</evidence>
<dbReference type="Pfam" id="PF17938">
    <property type="entry name" value="TetR_C_29"/>
    <property type="match status" value="1"/>
</dbReference>
<evidence type="ECO:0000313" key="6">
    <source>
        <dbReference type="Proteomes" id="UP000249254"/>
    </source>
</evidence>
<dbReference type="InterPro" id="IPR036271">
    <property type="entry name" value="Tet_transcr_reg_TetR-rel_C_sf"/>
</dbReference>
<organism evidence="5 6">
    <name type="scientific">Phenylobacterium soli</name>
    <dbReference type="NCBI Taxonomy" id="2170551"/>
    <lineage>
        <taxon>Bacteria</taxon>
        <taxon>Pseudomonadati</taxon>
        <taxon>Pseudomonadota</taxon>
        <taxon>Alphaproteobacteria</taxon>
        <taxon>Caulobacterales</taxon>
        <taxon>Caulobacteraceae</taxon>
        <taxon>Phenylobacterium</taxon>
    </lineage>
</organism>
<keyword evidence="1 2" id="KW-0238">DNA-binding</keyword>
<dbReference type="OrthoDB" id="2356263at2"/>
<dbReference type="PROSITE" id="PS50977">
    <property type="entry name" value="HTH_TETR_2"/>
    <property type="match status" value="1"/>
</dbReference>
<dbReference type="SUPFAM" id="SSF48498">
    <property type="entry name" value="Tetracyclin repressor-like, C-terminal domain"/>
    <property type="match status" value="1"/>
</dbReference>
<dbReference type="PANTHER" id="PTHR30328">
    <property type="entry name" value="TRANSCRIPTIONAL REPRESSOR"/>
    <property type="match status" value="1"/>
</dbReference>
<dbReference type="Gene3D" id="1.10.357.10">
    <property type="entry name" value="Tetracycline Repressor, domain 2"/>
    <property type="match status" value="1"/>
</dbReference>
<dbReference type="Pfam" id="PF00440">
    <property type="entry name" value="TetR_N"/>
    <property type="match status" value="1"/>
</dbReference>
<evidence type="ECO:0000313" key="5">
    <source>
        <dbReference type="EMBL" id="RAK51974.1"/>
    </source>
</evidence>
<protein>
    <submittedName>
        <fullName evidence="5">TetR/AcrR family transcriptional regulator</fullName>
    </submittedName>
</protein>
<evidence type="ECO:0000259" key="4">
    <source>
        <dbReference type="PROSITE" id="PS50977"/>
    </source>
</evidence>
<feature type="DNA-binding region" description="H-T-H motif" evidence="2">
    <location>
        <begin position="49"/>
        <end position="68"/>
    </location>
</feature>
<proteinExistence type="predicted"/>
<accession>A0A328AEZ8</accession>
<feature type="domain" description="HTH tetR-type" evidence="4">
    <location>
        <begin position="26"/>
        <end position="86"/>
    </location>
</feature>
<dbReference type="InterPro" id="IPR001647">
    <property type="entry name" value="HTH_TetR"/>
</dbReference>
<keyword evidence="6" id="KW-1185">Reference proteome</keyword>
<dbReference type="PRINTS" id="PR00455">
    <property type="entry name" value="HTHTETR"/>
</dbReference>
<name>A0A328AEZ8_9CAUL</name>
<dbReference type="PANTHER" id="PTHR30328:SF54">
    <property type="entry name" value="HTH-TYPE TRANSCRIPTIONAL REPRESSOR SCO4008"/>
    <property type="match status" value="1"/>
</dbReference>
<evidence type="ECO:0000256" key="3">
    <source>
        <dbReference type="SAM" id="MobiDB-lite"/>
    </source>
</evidence>
<comment type="caution">
    <text evidence="5">The sequence shown here is derived from an EMBL/GenBank/DDBJ whole genome shotgun (WGS) entry which is preliminary data.</text>
</comment>
<dbReference type="EMBL" id="QFYQ01000002">
    <property type="protein sequence ID" value="RAK51974.1"/>
    <property type="molecule type" value="Genomic_DNA"/>
</dbReference>
<dbReference type="InterPro" id="IPR009057">
    <property type="entry name" value="Homeodomain-like_sf"/>
</dbReference>
<dbReference type="AlphaFoldDB" id="A0A328AEZ8"/>
<dbReference type="GO" id="GO:0003677">
    <property type="term" value="F:DNA binding"/>
    <property type="evidence" value="ECO:0007669"/>
    <property type="project" value="UniProtKB-UniRule"/>
</dbReference>
<feature type="region of interest" description="Disordered" evidence="3">
    <location>
        <begin position="1"/>
        <end position="29"/>
    </location>
</feature>
<dbReference type="InterPro" id="IPR041474">
    <property type="entry name" value="NicS_C"/>
</dbReference>
<sequence>MAAKSQSEKARPEKARKEKTRTNDPDRTKANILEVATHEFSEKGLSGARIDEIAERTRTSKRMIYYYFESKEGLYRAVLEDSYRRIRSIEATFDLEHKPPLEALAQHVRFTFDYQLKNTDFIRLVMVENIHKGEHIAQLSKTQQESMAAIDTLRSIVERGIKEGVMRKDLNPIDLHMSISALCFFNVANRHTFSTIFKVDMTSPAATAARRESVADMILRFVAP</sequence>
<dbReference type="Proteomes" id="UP000249254">
    <property type="component" value="Unassembled WGS sequence"/>
</dbReference>
<dbReference type="SUPFAM" id="SSF46689">
    <property type="entry name" value="Homeodomain-like"/>
    <property type="match status" value="1"/>
</dbReference>
<gene>
    <name evidence="5" type="ORF">DJ017_18485</name>
</gene>
<reference evidence="6" key="1">
    <citation type="submission" date="2018-05" db="EMBL/GenBank/DDBJ databases">
        <authorList>
            <person name="Li X."/>
        </authorList>
    </citation>
    <scope>NUCLEOTIDE SEQUENCE [LARGE SCALE GENOMIC DNA]</scope>
    <source>
        <strain evidence="6">LX32</strain>
    </source>
</reference>
<evidence type="ECO:0000256" key="2">
    <source>
        <dbReference type="PROSITE-ProRule" id="PRU00335"/>
    </source>
</evidence>